<keyword evidence="12" id="KW-1185">Reference proteome</keyword>
<sequence length="1283" mass="146031">MDVIKILSGIVQFLWQKGHIKHQEQNIEQLKLKIRFLYYMRDALKEEIMKELVRGRMPSREYRTWLHKGEKIEHQINDMLDAQLKDSVIDVQFSVEQSKQWVSMLEYEIVKCLERSPFDHGPSSDPQHETMRMSTSRIERKMYRSMKKGQKVKSLKTQARAEKKATRKFKLAKFGSAVSKAIAKPFPKKGQIYLVQKVEGNKATAEAYIQEIKSEITGVPSSPSSLSIEEKKTDSISVMKGNTLTAEAEPKEVIYETMVEPISPSSASIEAAKIDLASREKGNKETAEVEQEVEDEITIVPTSSISSMEAAKADLAPGVKGNMAVAGVKPKEVEDEITIVPTSPSIPSMEAAKADLGLRAGGNMAAAVPVRVRDVITSAKPEMVPALIKEHDNFPTADGGEIRIKHMVQKIHGFITNTNAKIIGIYGQRGIGKTSILKVLIDDPKVKDMFHTIIWVTVSRCWSTKKIQDEVVRKLEIGEADFGPDSDMAKILFRTLEKKKFLLILDDVWEKIDLHAVGIPSSSLGKGCRLILATRSLEVCHDMADKEIEVGGLSSKEAWELFRKQAGQIVDSPNIQPYARGIVNECGKLPLNIIVTARALTGENNVSVWKHALKDFLLAKTGNSDFDPQIQQMKFSYERLKVHASKTDVLMSCDIQSCFLYCALLPEDYEVNTFRLVDYWIREGLIAGNSADARKKGHDIVRVLIDAALLESTNKSTCIKMHDTIRDLASGILSAKAESCHFLGRTCPRLTRLPNLGSNSLSPIESIERYHMWRPEDHHEYLFMAGAGLAEPPPEEEWEPAKMIFLMDNELSSLPARPECPNLLMLLLQRNFRLRVLPDSFFGFMPLLKVLNMSKTRITSLPTSISQLPNLEQLNLRDCERLMKLPSEVGKLKRLELLDLHGTVLNELTKEIGELESLKDLEVSFYGPVDHREYSKLSSKLIPDGTISKLPSLINLSIVVFPGDHRWNDTTESVIKDVCNLKNLTSLRFYFPKVQQLQDFLQMSHSWKHNLLRNFNFIVGYDIKRMLSRVPSNVELDYNQQQRCLRLVNYKKIPEDAIVEVLTRTTAFYLDHLLKIRSLSQFGVKNIIGLEFCIVRECPEIEYIIDGKELALPFLEHLSLHYLEKLKGIWKEQLPFGSFASLKCLSIHTCWQLKFVFTSSMSRHFPNLEELVVEDCKAITDIIFVENNIELNYAMLPKLKNMALRYLPNLVSIWEGPWPSLEHISFYHCPKLKKLSMGSVSEFRSSIKKIEAEKQWWDMLKWEDYSLRDELQTCFFPLTEEEL</sequence>
<feature type="domain" description="Disease resistance protein At4g27190-like leucine-rich repeats" evidence="8">
    <location>
        <begin position="1116"/>
        <end position="1237"/>
    </location>
</feature>
<evidence type="ECO:0000256" key="4">
    <source>
        <dbReference type="ARBA" id="ARBA00022741"/>
    </source>
</evidence>
<organism evidence="11 12">
    <name type="scientific">Hevea brasiliensis</name>
    <name type="common">Para rubber tree</name>
    <name type="synonym">Siphonia brasiliensis</name>
    <dbReference type="NCBI Taxonomy" id="3981"/>
    <lineage>
        <taxon>Eukaryota</taxon>
        <taxon>Viridiplantae</taxon>
        <taxon>Streptophyta</taxon>
        <taxon>Embryophyta</taxon>
        <taxon>Tracheophyta</taxon>
        <taxon>Spermatophyta</taxon>
        <taxon>Magnoliopsida</taxon>
        <taxon>eudicotyledons</taxon>
        <taxon>Gunneridae</taxon>
        <taxon>Pentapetalae</taxon>
        <taxon>rosids</taxon>
        <taxon>fabids</taxon>
        <taxon>Malpighiales</taxon>
        <taxon>Euphorbiaceae</taxon>
        <taxon>Crotonoideae</taxon>
        <taxon>Micrandreae</taxon>
        <taxon>Hevea</taxon>
    </lineage>
</organism>
<feature type="domain" description="Disease resistance R13L4/SHOC-2-like LRR" evidence="10">
    <location>
        <begin position="808"/>
        <end position="1032"/>
    </location>
</feature>
<evidence type="ECO:0000313" key="11">
    <source>
        <dbReference type="EMBL" id="KAJ9178300.1"/>
    </source>
</evidence>
<evidence type="ECO:0000256" key="1">
    <source>
        <dbReference type="ARBA" id="ARBA00008894"/>
    </source>
</evidence>
<dbReference type="SUPFAM" id="SSF52540">
    <property type="entry name" value="P-loop containing nucleoside triphosphate hydrolases"/>
    <property type="match status" value="1"/>
</dbReference>
<dbReference type="PANTHER" id="PTHR33463:SF143">
    <property type="entry name" value="NB-ARC DOMAIN-CONTAINING PROTEIN"/>
    <property type="match status" value="1"/>
</dbReference>
<dbReference type="Gene3D" id="3.80.10.10">
    <property type="entry name" value="Ribonuclease Inhibitor"/>
    <property type="match status" value="2"/>
</dbReference>
<dbReference type="Pfam" id="PF23247">
    <property type="entry name" value="LRR_RPS2"/>
    <property type="match status" value="1"/>
</dbReference>
<dbReference type="Gene3D" id="1.10.8.430">
    <property type="entry name" value="Helical domain of apoptotic protease-activating factors"/>
    <property type="match status" value="1"/>
</dbReference>
<dbReference type="Proteomes" id="UP001174677">
    <property type="component" value="Chromosome 6"/>
</dbReference>
<comment type="caution">
    <text evidence="11">The sequence shown here is derived from an EMBL/GenBank/DDBJ whole genome shotgun (WGS) entry which is preliminary data.</text>
</comment>
<dbReference type="InterPro" id="IPR055414">
    <property type="entry name" value="LRR_R13L4/SHOC2-like"/>
</dbReference>
<evidence type="ECO:0000256" key="6">
    <source>
        <dbReference type="ARBA" id="ARBA00022840"/>
    </source>
</evidence>
<dbReference type="InterPro" id="IPR058922">
    <property type="entry name" value="WHD_DRP"/>
</dbReference>
<proteinExistence type="inferred from homology"/>
<dbReference type="EMBL" id="JARPOI010000006">
    <property type="protein sequence ID" value="KAJ9178300.1"/>
    <property type="molecule type" value="Genomic_DNA"/>
</dbReference>
<evidence type="ECO:0000256" key="3">
    <source>
        <dbReference type="ARBA" id="ARBA00022737"/>
    </source>
</evidence>
<dbReference type="Gene3D" id="1.10.10.10">
    <property type="entry name" value="Winged helix-like DNA-binding domain superfamily/Winged helix DNA-binding domain"/>
    <property type="match status" value="1"/>
</dbReference>
<evidence type="ECO:0000259" key="10">
    <source>
        <dbReference type="Pfam" id="PF23598"/>
    </source>
</evidence>
<keyword evidence="5" id="KW-0611">Plant defense</keyword>
<dbReference type="InterPro" id="IPR002182">
    <property type="entry name" value="NB-ARC"/>
</dbReference>
<reference evidence="11" key="1">
    <citation type="journal article" date="2023" name="Plant Biotechnol. J.">
        <title>Chromosome-level wild Hevea brasiliensis genome provides new tools for genomic-assisted breeding and valuable loci to elevate rubber yield.</title>
        <authorList>
            <person name="Cheng H."/>
            <person name="Song X."/>
            <person name="Hu Y."/>
            <person name="Wu T."/>
            <person name="Yang Q."/>
            <person name="An Z."/>
            <person name="Feng S."/>
            <person name="Deng Z."/>
            <person name="Wu W."/>
            <person name="Zeng X."/>
            <person name="Tu M."/>
            <person name="Wang X."/>
            <person name="Huang H."/>
        </authorList>
    </citation>
    <scope>NUCLEOTIDE SEQUENCE</scope>
    <source>
        <strain evidence="11">MT/VB/25A 57/8</strain>
    </source>
</reference>
<evidence type="ECO:0000256" key="2">
    <source>
        <dbReference type="ARBA" id="ARBA00022614"/>
    </source>
</evidence>
<dbReference type="InterPro" id="IPR036388">
    <property type="entry name" value="WH-like_DNA-bd_sf"/>
</dbReference>
<keyword evidence="6" id="KW-0067">ATP-binding</keyword>
<dbReference type="Pfam" id="PF23598">
    <property type="entry name" value="LRR_14"/>
    <property type="match status" value="1"/>
</dbReference>
<accession>A0ABQ9MH56</accession>
<feature type="domain" description="NB-ARC" evidence="7">
    <location>
        <begin position="405"/>
        <end position="568"/>
    </location>
</feature>
<evidence type="ECO:0000259" key="9">
    <source>
        <dbReference type="Pfam" id="PF23559"/>
    </source>
</evidence>
<evidence type="ECO:0000313" key="12">
    <source>
        <dbReference type="Proteomes" id="UP001174677"/>
    </source>
</evidence>
<dbReference type="Gene3D" id="3.40.50.300">
    <property type="entry name" value="P-loop containing nucleotide triphosphate hydrolases"/>
    <property type="match status" value="1"/>
</dbReference>
<dbReference type="InterPro" id="IPR057135">
    <property type="entry name" value="At4g27190-like_LRR"/>
</dbReference>
<evidence type="ECO:0000259" key="8">
    <source>
        <dbReference type="Pfam" id="PF23247"/>
    </source>
</evidence>
<dbReference type="InterPro" id="IPR027417">
    <property type="entry name" value="P-loop_NTPase"/>
</dbReference>
<dbReference type="SUPFAM" id="SSF52058">
    <property type="entry name" value="L domain-like"/>
    <property type="match status" value="1"/>
</dbReference>
<keyword evidence="2" id="KW-0433">Leucine-rich repeat</keyword>
<dbReference type="InterPro" id="IPR032675">
    <property type="entry name" value="LRR_dom_sf"/>
</dbReference>
<keyword evidence="3" id="KW-0677">Repeat</keyword>
<dbReference type="InterPro" id="IPR050905">
    <property type="entry name" value="Plant_NBS-LRR"/>
</dbReference>
<gene>
    <name evidence="11" type="ORF">P3X46_010194</name>
</gene>
<evidence type="ECO:0000259" key="7">
    <source>
        <dbReference type="Pfam" id="PF00931"/>
    </source>
</evidence>
<evidence type="ECO:0008006" key="13">
    <source>
        <dbReference type="Google" id="ProtNLM"/>
    </source>
</evidence>
<dbReference type="InterPro" id="IPR042197">
    <property type="entry name" value="Apaf_helical"/>
</dbReference>
<name>A0ABQ9MH56_HEVBR</name>
<feature type="domain" description="Disease resistance protein winged helix" evidence="9">
    <location>
        <begin position="665"/>
        <end position="729"/>
    </location>
</feature>
<dbReference type="Pfam" id="PF23559">
    <property type="entry name" value="WHD_DRP"/>
    <property type="match status" value="1"/>
</dbReference>
<protein>
    <recommendedName>
        <fullName evidence="13">AAA+ ATPase domain-containing protein</fullName>
    </recommendedName>
</protein>
<evidence type="ECO:0000256" key="5">
    <source>
        <dbReference type="ARBA" id="ARBA00022821"/>
    </source>
</evidence>
<dbReference type="PANTHER" id="PTHR33463">
    <property type="entry name" value="NB-ARC DOMAIN-CONTAINING PROTEIN-RELATED"/>
    <property type="match status" value="1"/>
</dbReference>
<dbReference type="PRINTS" id="PR00364">
    <property type="entry name" value="DISEASERSIST"/>
</dbReference>
<dbReference type="Pfam" id="PF00931">
    <property type="entry name" value="NB-ARC"/>
    <property type="match status" value="1"/>
</dbReference>
<comment type="similarity">
    <text evidence="1">Belongs to the disease resistance NB-LRR family.</text>
</comment>
<keyword evidence="4" id="KW-0547">Nucleotide-binding</keyword>